<organism evidence="2 3">
    <name type="scientific">Encephalitozoon cuniculi (strain GB-M1)</name>
    <name type="common">Microsporidian parasite</name>
    <dbReference type="NCBI Taxonomy" id="284813"/>
    <lineage>
        <taxon>Eukaryota</taxon>
        <taxon>Fungi</taxon>
        <taxon>Fungi incertae sedis</taxon>
        <taxon>Microsporidia</taxon>
        <taxon>Unikaryonidae</taxon>
        <taxon>Encephalitozoon</taxon>
    </lineage>
</organism>
<feature type="region of interest" description="Disordered" evidence="1">
    <location>
        <begin position="85"/>
        <end position="131"/>
    </location>
</feature>
<sequence>MPSSKFSTYHSIEESKYCYCKPIILYSSCHNREGRSTAHPKRAPYCPRQSPHPSPHLRRSYPFTICPPPSYLRHPKWLLRLTPQPKRVSTSTPPPKINKHLSTPSSQHHPCPNHPPHRPPHPTPPTQRAPHTHIHKIPHITQTIPVENKSTTIIPFVLFITPQIIHALP</sequence>
<dbReference type="Proteomes" id="UP000000819">
    <property type="component" value="Chromosome IV"/>
</dbReference>
<dbReference type="GeneID" id="858834"/>
<evidence type="ECO:0000256" key="1">
    <source>
        <dbReference type="SAM" id="MobiDB-lite"/>
    </source>
</evidence>
<gene>
    <name evidence="2" type="ordered locus">ECU04_0030</name>
</gene>
<reference evidence="2 3" key="2">
    <citation type="journal article" date="2009" name="BMC Genomics">
        <title>Identification of transcriptional signals in Encephalitozoon cuniculi widespread among Microsporidia phylum: support for accurate structural genome annotation.</title>
        <authorList>
            <person name="Peyretaillade E."/>
            <person name="Goncalves O."/>
            <person name="Terrat S."/>
            <person name="Dugat-Bony E."/>
            <person name="Wincker P."/>
            <person name="Cornman R.S."/>
            <person name="Evans J.D."/>
            <person name="Delbac F."/>
            <person name="Peyret P."/>
        </authorList>
    </citation>
    <scope>NUCLEOTIDE SEQUENCE [LARGE SCALE GENOMIC DNA]</scope>
    <source>
        <strain evidence="2 3">GB-M1</strain>
    </source>
</reference>
<dbReference type="InParanoid" id="Q8SVY7"/>
<reference evidence="2 3" key="1">
    <citation type="journal article" date="2001" name="Nature">
        <title>Genome sequence and gene compaction of the eukaryote parasite Encephalitozoon cuniculi.</title>
        <authorList>
            <person name="Katinka M.D."/>
            <person name="Duprat S."/>
            <person name="Cornillot E."/>
            <person name="Metenier G."/>
            <person name="Thomarat F."/>
            <person name="Prensier G."/>
            <person name="Barbe V."/>
            <person name="Peyretaillade E."/>
            <person name="Brottier P."/>
            <person name="Wincker P."/>
            <person name="Delbac F."/>
            <person name="El Alaoui H."/>
            <person name="Peyret P."/>
            <person name="Saurin W."/>
            <person name="Gouy M."/>
            <person name="Weissenbach J."/>
            <person name="Vivares C.P."/>
        </authorList>
    </citation>
    <scope>NUCLEOTIDE SEQUENCE [LARGE SCALE GENOMIC DNA]</scope>
    <source>
        <strain evidence="2 3">GB-M1</strain>
    </source>
</reference>
<protein>
    <submittedName>
        <fullName evidence="2">Uncharacterized protein</fullName>
    </submittedName>
</protein>
<evidence type="ECO:0000313" key="2">
    <source>
        <dbReference type="EMBL" id="CAD25190.1"/>
    </source>
</evidence>
<dbReference type="AlphaFoldDB" id="Q8SVY7"/>
<dbReference type="EMBL" id="AL590444">
    <property type="protein sequence ID" value="CAD25190.1"/>
    <property type="molecule type" value="Genomic_DNA"/>
</dbReference>
<accession>Q8SVY7</accession>
<dbReference type="VEuPathDB" id="MicrosporidiaDB:ECU04_0030"/>
<evidence type="ECO:0000313" key="3">
    <source>
        <dbReference type="Proteomes" id="UP000000819"/>
    </source>
</evidence>
<name>Q8SVY7_ENCCU</name>
<keyword evidence="3" id="KW-1185">Reference proteome</keyword>
<dbReference type="HOGENOM" id="CLU_1578513_0_0_1"/>
<dbReference type="RefSeq" id="NP_584686.1">
    <property type="nucleotide sequence ID" value="NM_001041036.1"/>
</dbReference>
<feature type="region of interest" description="Disordered" evidence="1">
    <location>
        <begin position="33"/>
        <end position="59"/>
    </location>
</feature>
<proteinExistence type="predicted"/>
<dbReference type="KEGG" id="ecu:ECU04_0030"/>